<evidence type="ECO:0000313" key="2">
    <source>
        <dbReference type="Proteomes" id="UP000219573"/>
    </source>
</evidence>
<sequence>MNKIDIDFIMDSYEGAIPNYSSAAKELGMWESE</sequence>
<reference evidence="2" key="1">
    <citation type="submission" date="2017-09" db="EMBL/GenBank/DDBJ databases">
        <authorList>
            <person name="Varghese N."/>
            <person name="Submissions S."/>
        </authorList>
    </citation>
    <scope>NUCLEOTIDE SEQUENCE [LARGE SCALE GENOMIC DNA]</scope>
    <source>
        <strain evidence="2">MSL47</strain>
    </source>
</reference>
<gene>
    <name evidence="1" type="ORF">SAMN06265827_12744</name>
</gene>
<dbReference type="AlphaFoldDB" id="A0A285I157"/>
<dbReference type="EMBL" id="OBDZ01000027">
    <property type="protein sequence ID" value="SNY40786.1"/>
    <property type="molecule type" value="Genomic_DNA"/>
</dbReference>
<accession>A0A285I157</accession>
<keyword evidence="2" id="KW-1185">Reference proteome</keyword>
<evidence type="ECO:0000313" key="1">
    <source>
        <dbReference type="EMBL" id="SNY40786.1"/>
    </source>
</evidence>
<organism evidence="1 2">
    <name type="scientific">Orenia metallireducens</name>
    <dbReference type="NCBI Taxonomy" id="1413210"/>
    <lineage>
        <taxon>Bacteria</taxon>
        <taxon>Bacillati</taxon>
        <taxon>Bacillota</taxon>
        <taxon>Clostridia</taxon>
        <taxon>Halanaerobiales</taxon>
        <taxon>Halobacteroidaceae</taxon>
        <taxon>Orenia</taxon>
    </lineage>
</organism>
<name>A0A285I157_9FIRM</name>
<protein>
    <submittedName>
        <fullName evidence="1">Uncharacterized protein</fullName>
    </submittedName>
</protein>
<dbReference type="Proteomes" id="UP000219573">
    <property type="component" value="Unassembled WGS sequence"/>
</dbReference>
<proteinExistence type="predicted"/>